<sequence length="232" mass="24316">MLSNAARNSTFYKVRNLVLQKDRLMSETEVLPPAALPGAGKTVGVLALQGGVAEHARMLESLGAQVVLVKSAEQLANLDALVLPGGESSTIDRLTRIFGLRQPLIEAISGGLPTLGTCAGLIMLSTVIDDPAPGQQSLGVLDVSVGRNAFGSQVDSAQVHLPWLTPSGEEVVIDTAFIRAPIVTRTGEGVQVVAHHEGKIVGVRAGNIIGISFHPEVTGDTTVHEELLSLIR</sequence>
<evidence type="ECO:0000256" key="7">
    <source>
        <dbReference type="ARBA" id="ARBA00049534"/>
    </source>
</evidence>
<name>A0A448UYJ1_9MICC</name>
<protein>
    <recommendedName>
        <fullName evidence="10">Pyridoxal 5'-phosphate synthase subunit PdxT</fullName>
        <ecNumber evidence="10">4.3.3.6</ecNumber>
    </recommendedName>
    <alternativeName>
        <fullName evidence="10">Pdx2</fullName>
    </alternativeName>
    <alternativeName>
        <fullName evidence="10">Pyridoxal 5'-phosphate synthase glutaminase subunit</fullName>
        <ecNumber evidence="10">3.5.1.2</ecNumber>
    </alternativeName>
</protein>
<dbReference type="PANTHER" id="PTHR31559">
    <property type="entry name" value="PYRIDOXAL 5'-PHOSPHATE SYNTHASE SUBUNIT SNO"/>
    <property type="match status" value="1"/>
</dbReference>
<evidence type="ECO:0000256" key="6">
    <source>
        <dbReference type="ARBA" id="ARBA00047992"/>
    </source>
</evidence>
<evidence type="ECO:0000256" key="1">
    <source>
        <dbReference type="ARBA" id="ARBA00008345"/>
    </source>
</evidence>
<evidence type="ECO:0000313" key="13">
    <source>
        <dbReference type="EMBL" id="VEJ30926.1"/>
    </source>
</evidence>
<comment type="pathway">
    <text evidence="10">Cofactor biosynthesis; pyridoxal 5'-phosphate biosynthesis.</text>
</comment>
<dbReference type="EMBL" id="LR134521">
    <property type="protein sequence ID" value="VEJ30926.1"/>
    <property type="molecule type" value="Genomic_DNA"/>
</dbReference>
<evidence type="ECO:0000256" key="8">
    <source>
        <dbReference type="ARBA" id="ARBA00054599"/>
    </source>
</evidence>
<evidence type="ECO:0000256" key="2">
    <source>
        <dbReference type="ARBA" id="ARBA00022801"/>
    </source>
</evidence>
<dbReference type="HAMAP" id="MF_01615">
    <property type="entry name" value="PdxT"/>
    <property type="match status" value="1"/>
</dbReference>
<keyword evidence="3 10" id="KW-0663">Pyridoxal phosphate</keyword>
<feature type="active site" description="Charge relay system" evidence="10 11">
    <location>
        <position position="216"/>
    </location>
</feature>
<comment type="function">
    <text evidence="8 10">Catalyzes the hydrolysis of glutamine to glutamate and ammonia as part of the biosynthesis of pyridoxal 5'-phosphate. The resulting ammonia molecule is channeled to the active site of PdxS.</text>
</comment>
<keyword evidence="2 10" id="KW-0378">Hydrolase</keyword>
<dbReference type="PANTHER" id="PTHR31559:SF0">
    <property type="entry name" value="PYRIDOXAL 5'-PHOSPHATE SYNTHASE SUBUNIT SNO1-RELATED"/>
    <property type="match status" value="1"/>
</dbReference>
<comment type="catalytic activity">
    <reaction evidence="6 10">
        <text>aldehydo-D-ribose 5-phosphate + D-glyceraldehyde 3-phosphate + L-glutamine = pyridoxal 5'-phosphate + L-glutamate + phosphate + 3 H2O + H(+)</text>
        <dbReference type="Rhea" id="RHEA:31507"/>
        <dbReference type="ChEBI" id="CHEBI:15377"/>
        <dbReference type="ChEBI" id="CHEBI:15378"/>
        <dbReference type="ChEBI" id="CHEBI:29985"/>
        <dbReference type="ChEBI" id="CHEBI:43474"/>
        <dbReference type="ChEBI" id="CHEBI:58273"/>
        <dbReference type="ChEBI" id="CHEBI:58359"/>
        <dbReference type="ChEBI" id="CHEBI:59776"/>
        <dbReference type="ChEBI" id="CHEBI:597326"/>
        <dbReference type="EC" id="4.3.3.6"/>
    </reaction>
</comment>
<keyword evidence="4 10" id="KW-0315">Glutamine amidotransferase</keyword>
<feature type="active site" description="Nucleophile" evidence="10 11">
    <location>
        <position position="118"/>
    </location>
</feature>
<dbReference type="GO" id="GO:1903600">
    <property type="term" value="C:glutaminase complex"/>
    <property type="evidence" value="ECO:0007669"/>
    <property type="project" value="TreeGrafter"/>
</dbReference>
<keyword evidence="13" id="KW-0808">Transferase</keyword>
<dbReference type="InterPro" id="IPR002161">
    <property type="entry name" value="PdxT/SNO"/>
</dbReference>
<dbReference type="InterPro" id="IPR029062">
    <property type="entry name" value="Class_I_gatase-like"/>
</dbReference>
<dbReference type="AlphaFoldDB" id="A0A448UYJ1"/>
<evidence type="ECO:0000256" key="12">
    <source>
        <dbReference type="PIRSR" id="PIRSR005639-2"/>
    </source>
</evidence>
<dbReference type="EC" id="4.3.3.6" evidence="10"/>
<dbReference type="GO" id="GO:0008614">
    <property type="term" value="P:pyridoxine metabolic process"/>
    <property type="evidence" value="ECO:0007669"/>
    <property type="project" value="TreeGrafter"/>
</dbReference>
<dbReference type="GO" id="GO:0005829">
    <property type="term" value="C:cytosol"/>
    <property type="evidence" value="ECO:0007669"/>
    <property type="project" value="TreeGrafter"/>
</dbReference>
<dbReference type="PIRSF" id="PIRSF005639">
    <property type="entry name" value="Glut_amidoT_SNO"/>
    <property type="match status" value="1"/>
</dbReference>
<evidence type="ECO:0000313" key="14">
    <source>
        <dbReference type="Proteomes" id="UP000270988"/>
    </source>
</evidence>
<proteinExistence type="inferred from homology"/>
<evidence type="ECO:0000256" key="11">
    <source>
        <dbReference type="PIRSR" id="PIRSR005639-1"/>
    </source>
</evidence>
<dbReference type="Gene3D" id="3.40.50.880">
    <property type="match status" value="1"/>
</dbReference>
<dbReference type="EC" id="3.5.1.2" evidence="10"/>
<comment type="similarity">
    <text evidence="1 10">Belongs to the glutaminase PdxT/SNO family.</text>
</comment>
<comment type="subunit">
    <text evidence="9 10">In the presence of PdxS, forms a dodecamer of heterodimers. Only shows activity in the heterodimer.</text>
</comment>
<dbReference type="InterPro" id="IPR021196">
    <property type="entry name" value="PdxT/SNO_CS"/>
</dbReference>
<feature type="binding site" evidence="10 12">
    <location>
        <begin position="178"/>
        <end position="179"/>
    </location>
    <ligand>
        <name>L-glutamine</name>
        <dbReference type="ChEBI" id="CHEBI:58359"/>
    </ligand>
</feature>
<dbReference type="PROSITE" id="PS01236">
    <property type="entry name" value="PDXT_SNO_1"/>
    <property type="match status" value="1"/>
</dbReference>
<keyword evidence="5 10" id="KW-0456">Lyase</keyword>
<dbReference type="PROSITE" id="PS51273">
    <property type="entry name" value="GATASE_TYPE_1"/>
    <property type="match status" value="1"/>
</dbReference>
<dbReference type="UniPathway" id="UPA00245"/>
<evidence type="ECO:0000256" key="10">
    <source>
        <dbReference type="HAMAP-Rule" id="MF_01615"/>
    </source>
</evidence>
<feature type="binding site" evidence="10 12">
    <location>
        <position position="147"/>
    </location>
    <ligand>
        <name>L-glutamine</name>
        <dbReference type="ChEBI" id="CHEBI:58359"/>
    </ligand>
</feature>
<gene>
    <name evidence="10 13" type="primary">pdxT</name>
    <name evidence="13" type="ORF">NCTC10918_02218</name>
</gene>
<dbReference type="PROSITE" id="PS51274">
    <property type="entry name" value="GATASE_COBBQ"/>
    <property type="match status" value="1"/>
</dbReference>
<dbReference type="Proteomes" id="UP000270988">
    <property type="component" value="Chromosome"/>
</dbReference>
<reference evidence="13 14" key="1">
    <citation type="submission" date="2018-12" db="EMBL/GenBank/DDBJ databases">
        <authorList>
            <consortium name="Pathogen Informatics"/>
        </authorList>
    </citation>
    <scope>NUCLEOTIDE SEQUENCE [LARGE SCALE GENOMIC DNA]</scope>
    <source>
        <strain evidence="13 14">NCTC10918</strain>
    </source>
</reference>
<evidence type="ECO:0000256" key="4">
    <source>
        <dbReference type="ARBA" id="ARBA00022962"/>
    </source>
</evidence>
<dbReference type="STRING" id="762948.HMPREF0733_11098"/>
<evidence type="ECO:0000256" key="3">
    <source>
        <dbReference type="ARBA" id="ARBA00022898"/>
    </source>
</evidence>
<feature type="binding site" evidence="10 12">
    <location>
        <begin position="86"/>
        <end position="88"/>
    </location>
    <ligand>
        <name>L-glutamine</name>
        <dbReference type="ChEBI" id="CHEBI:58359"/>
    </ligand>
</feature>
<dbReference type="GO" id="GO:0004359">
    <property type="term" value="F:glutaminase activity"/>
    <property type="evidence" value="ECO:0007669"/>
    <property type="project" value="UniProtKB-UniRule"/>
</dbReference>
<evidence type="ECO:0000256" key="5">
    <source>
        <dbReference type="ARBA" id="ARBA00023239"/>
    </source>
</evidence>
<accession>A0A448UYJ1</accession>
<dbReference type="GO" id="GO:0042823">
    <property type="term" value="P:pyridoxal phosphate biosynthetic process"/>
    <property type="evidence" value="ECO:0007669"/>
    <property type="project" value="UniProtKB-UniRule"/>
</dbReference>
<dbReference type="GO" id="GO:0036381">
    <property type="term" value="F:pyridoxal 5'-phosphate synthase (glutamine hydrolysing) activity"/>
    <property type="evidence" value="ECO:0007669"/>
    <property type="project" value="UniProtKB-UniRule"/>
</dbReference>
<dbReference type="GO" id="GO:0006543">
    <property type="term" value="P:L-glutamine catabolic process"/>
    <property type="evidence" value="ECO:0007669"/>
    <property type="project" value="UniProtKB-UniRule"/>
</dbReference>
<dbReference type="NCBIfam" id="TIGR03800">
    <property type="entry name" value="PLP_synth_Pdx2"/>
    <property type="match status" value="1"/>
</dbReference>
<comment type="catalytic activity">
    <reaction evidence="7 10">
        <text>L-glutamine + H2O = L-glutamate + NH4(+)</text>
        <dbReference type="Rhea" id="RHEA:15889"/>
        <dbReference type="ChEBI" id="CHEBI:15377"/>
        <dbReference type="ChEBI" id="CHEBI:28938"/>
        <dbReference type="ChEBI" id="CHEBI:29985"/>
        <dbReference type="ChEBI" id="CHEBI:58359"/>
        <dbReference type="EC" id="3.5.1.2"/>
    </reaction>
</comment>
<dbReference type="FunFam" id="3.40.50.880:FF:000010">
    <property type="entry name" value="uncharacterized protein LOC100176842 isoform X2"/>
    <property type="match status" value="1"/>
</dbReference>
<dbReference type="GO" id="GO:0016740">
    <property type="term" value="F:transferase activity"/>
    <property type="evidence" value="ECO:0007669"/>
    <property type="project" value="UniProtKB-KW"/>
</dbReference>
<feature type="active site" description="Charge relay system" evidence="10 11">
    <location>
        <position position="214"/>
    </location>
</feature>
<dbReference type="Pfam" id="PF01174">
    <property type="entry name" value="SNO"/>
    <property type="match status" value="1"/>
</dbReference>
<dbReference type="CDD" id="cd01749">
    <property type="entry name" value="GATase1_PB"/>
    <property type="match status" value="1"/>
</dbReference>
<organism evidence="13 14">
    <name type="scientific">Rothia dentocariosa</name>
    <dbReference type="NCBI Taxonomy" id="2047"/>
    <lineage>
        <taxon>Bacteria</taxon>
        <taxon>Bacillati</taxon>
        <taxon>Actinomycetota</taxon>
        <taxon>Actinomycetes</taxon>
        <taxon>Micrococcales</taxon>
        <taxon>Micrococcaceae</taxon>
        <taxon>Rothia</taxon>
    </lineage>
</organism>
<dbReference type="PROSITE" id="PS51130">
    <property type="entry name" value="PDXT_SNO_2"/>
    <property type="match status" value="1"/>
</dbReference>
<evidence type="ECO:0000256" key="9">
    <source>
        <dbReference type="ARBA" id="ARBA00064749"/>
    </source>
</evidence>
<dbReference type="SUPFAM" id="SSF52317">
    <property type="entry name" value="Class I glutamine amidotransferase-like"/>
    <property type="match status" value="1"/>
</dbReference>